<evidence type="ECO:0000256" key="1">
    <source>
        <dbReference type="SAM" id="MobiDB-lite"/>
    </source>
</evidence>
<feature type="compositionally biased region" description="Basic and acidic residues" evidence="1">
    <location>
        <begin position="262"/>
        <end position="275"/>
    </location>
</feature>
<feature type="compositionally biased region" description="Low complexity" evidence="1">
    <location>
        <begin position="237"/>
        <end position="247"/>
    </location>
</feature>
<keyword evidence="2" id="KW-0732">Signal</keyword>
<evidence type="ECO:0000256" key="2">
    <source>
        <dbReference type="SAM" id="SignalP"/>
    </source>
</evidence>
<reference evidence="3 4" key="1">
    <citation type="submission" date="2017-07" db="EMBL/GenBank/DDBJ databases">
        <authorList>
            <person name="Talla V."/>
            <person name="Backstrom N."/>
        </authorList>
    </citation>
    <scope>NUCLEOTIDE SEQUENCE [LARGE SCALE GENOMIC DNA]</scope>
</reference>
<feature type="signal peptide" evidence="2">
    <location>
        <begin position="1"/>
        <end position="24"/>
    </location>
</feature>
<feature type="compositionally biased region" description="Acidic residues" evidence="1">
    <location>
        <begin position="185"/>
        <end position="199"/>
    </location>
</feature>
<dbReference type="EMBL" id="FZQP02006871">
    <property type="protein sequence ID" value="VVD04619.1"/>
    <property type="molecule type" value="Genomic_DNA"/>
</dbReference>
<feature type="compositionally biased region" description="Polar residues" evidence="1">
    <location>
        <begin position="202"/>
        <end position="215"/>
    </location>
</feature>
<proteinExistence type="predicted"/>
<name>A0A5E4R5Y4_9NEOP</name>
<feature type="chain" id="PRO_5023082788" evidence="2">
    <location>
        <begin position="25"/>
        <end position="301"/>
    </location>
</feature>
<evidence type="ECO:0000313" key="3">
    <source>
        <dbReference type="EMBL" id="VVD04619.1"/>
    </source>
</evidence>
<dbReference type="AlphaFoldDB" id="A0A5E4R5Y4"/>
<feature type="compositionally biased region" description="Basic and acidic residues" evidence="1">
    <location>
        <begin position="216"/>
        <end position="228"/>
    </location>
</feature>
<accession>A0A5E4R5Y4</accession>
<dbReference type="Proteomes" id="UP000324832">
    <property type="component" value="Unassembled WGS sequence"/>
</dbReference>
<feature type="region of interest" description="Disordered" evidence="1">
    <location>
        <begin position="180"/>
        <end position="275"/>
    </location>
</feature>
<protein>
    <submittedName>
        <fullName evidence="3">Uncharacterized protein</fullName>
    </submittedName>
</protein>
<organism evidence="3 4">
    <name type="scientific">Leptidea sinapis</name>
    <dbReference type="NCBI Taxonomy" id="189913"/>
    <lineage>
        <taxon>Eukaryota</taxon>
        <taxon>Metazoa</taxon>
        <taxon>Ecdysozoa</taxon>
        <taxon>Arthropoda</taxon>
        <taxon>Hexapoda</taxon>
        <taxon>Insecta</taxon>
        <taxon>Pterygota</taxon>
        <taxon>Neoptera</taxon>
        <taxon>Endopterygota</taxon>
        <taxon>Lepidoptera</taxon>
        <taxon>Glossata</taxon>
        <taxon>Ditrysia</taxon>
        <taxon>Papilionoidea</taxon>
        <taxon>Pieridae</taxon>
        <taxon>Dismorphiinae</taxon>
        <taxon>Leptidea</taxon>
    </lineage>
</organism>
<gene>
    <name evidence="3" type="ORF">LSINAPIS_LOCUS14330</name>
</gene>
<sequence>MCNILTGLRMWTIFLCYILAEVKSYPMQSWPVYPQVPRDYAEDDYYYAPKAQYYYDGAAMNPPEAYAQVPYTYYYDPYGHFSNEAPKVHEERFDALPIGQETWYESESNPRWHSNDMDDVNAAFLDNLILTQMAQDAQRRRENARAAFQNVNYETKDNEDEDVRELKALAGKPLYHVPKTVPRIEDDDDDDDYEGDDADSFINWNGNKRSLSTDAPETHSEESNKEGQIEVVLPRPSHTTHSHLSSTFGQNKRSPLYSVITRPRDSPNHGSSESRRIKKRFVSSDSDLVVELRGLKHHIAT</sequence>
<keyword evidence="4" id="KW-1185">Reference proteome</keyword>
<evidence type="ECO:0000313" key="4">
    <source>
        <dbReference type="Proteomes" id="UP000324832"/>
    </source>
</evidence>